<protein>
    <recommendedName>
        <fullName evidence="3">NAD-specific glutamate dehydrogenase</fullName>
    </recommendedName>
</protein>
<accession>A3TWL6</accession>
<organism evidence="1 2">
    <name type="scientific">Pseudooceanicola batsensis (strain ATCC BAA-863 / DSM 15984 / KCTC 12145 / HTCC2597)</name>
    <name type="common">Oceanicola batsensis</name>
    <dbReference type="NCBI Taxonomy" id="252305"/>
    <lineage>
        <taxon>Bacteria</taxon>
        <taxon>Pseudomonadati</taxon>
        <taxon>Pseudomonadota</taxon>
        <taxon>Alphaproteobacteria</taxon>
        <taxon>Rhodobacterales</taxon>
        <taxon>Paracoccaceae</taxon>
        <taxon>Pseudooceanicola</taxon>
    </lineage>
</organism>
<name>A3TWL6_PSEBH</name>
<comment type="caution">
    <text evidence="1">The sequence shown here is derived from an EMBL/GenBank/DDBJ whole genome shotgun (WGS) entry which is preliminary data.</text>
</comment>
<reference evidence="1 2" key="1">
    <citation type="journal article" date="2010" name="J. Bacteriol.">
        <title>Genome sequences of Oceanicola granulosus HTCC2516(T) and Oceanicola batsensis HTCC2597(TDelta).</title>
        <authorList>
            <person name="Thrash J.C."/>
            <person name="Cho J.C."/>
            <person name="Vergin K.L."/>
            <person name="Giovannoni S.J."/>
        </authorList>
    </citation>
    <scope>NUCLEOTIDE SEQUENCE [LARGE SCALE GENOMIC DNA]</scope>
    <source>
        <strain evidence="2">ATCC BAA-863 / DSM 15984 / KCTC 12145 / HTCC2597</strain>
    </source>
</reference>
<keyword evidence="2" id="KW-1185">Reference proteome</keyword>
<proteinExistence type="predicted"/>
<evidence type="ECO:0000313" key="1">
    <source>
        <dbReference type="EMBL" id="EAQ04012.1"/>
    </source>
</evidence>
<evidence type="ECO:0000313" key="2">
    <source>
        <dbReference type="Proteomes" id="UP000004318"/>
    </source>
</evidence>
<dbReference type="Proteomes" id="UP000004318">
    <property type="component" value="Unassembled WGS sequence"/>
</dbReference>
<dbReference type="HOGENOM" id="CLU_516536_0_0_5"/>
<sequence length="531" mass="58033">MRFLERDVEGFQQTVILDTLALYRRPAAGQFPVGAGGEILERLHTVLGQGLNHLGCQPLEFNKAVFGTQFAGAFHRRLGLGLENVTGARLQFVRRLFVDAVDHQQLVDLDICDLFEVREAFGNEKLGEEFVQIERIDEQLGAFLELFLTTGRFLFFRHDVDVERGKLRCQTHVLTAPADGERKLLFRHHHLDPLGLFVENHLGDLGGLQRVDEEGRLILVPGDDVDLFALKFVHHGLNAAAAHPDTGADRVDRPVVGDHGDLGARPRIAGDGLDLDDSLVDLGHFHLEELGHELRIGAAQEDLRPALFAAHILDVAADPVVRAIALAADLLVPAQDGFAPAHIDDDIAVFLALDDTVDDRAGAVLEFLVLAVALGLAHLLENHLLGGLGCDPAHVDRRNLFGEGVADLRIGHVLPGLLNRHLGLVILQLLVLDHGADAGKGRAARLAVDRHADVHLGAVAALRGAGEGFLHRFDNQAGVDHLLARDRFGGLQKFKLVGRGNRHRFSPPRNLPQSQCRRIGFRRAAPRPCAP</sequence>
<dbReference type="eggNOG" id="ENOG502Z89N">
    <property type="taxonomic scope" value="Bacteria"/>
</dbReference>
<evidence type="ECO:0008006" key="3">
    <source>
        <dbReference type="Google" id="ProtNLM"/>
    </source>
</evidence>
<gene>
    <name evidence="1" type="ORF">OB2597_12231</name>
</gene>
<dbReference type="AlphaFoldDB" id="A3TWL6"/>
<dbReference type="EMBL" id="AAMO01000003">
    <property type="protein sequence ID" value="EAQ04012.1"/>
    <property type="molecule type" value="Genomic_DNA"/>
</dbReference>